<keyword evidence="2" id="KW-1185">Reference proteome</keyword>
<dbReference type="Proteomes" id="UP001059824">
    <property type="component" value="Chromosome"/>
</dbReference>
<gene>
    <name evidence="1" type="ORF">GII36_02370</name>
</gene>
<dbReference type="KEGG" id="mama:GII36_02370"/>
<reference evidence="1" key="1">
    <citation type="journal article" date="2021" name="Nat. Microbiol.">
        <title>Cocultivation of an ultrasmall environmental parasitic bacterium with lytic ability against bacteria associated with wastewater foams.</title>
        <authorList>
            <person name="Batinovic S."/>
            <person name="Rose J.J.A."/>
            <person name="Ratcliffe J."/>
            <person name="Seviour R.J."/>
            <person name="Petrovski S."/>
        </authorList>
    </citation>
    <scope>NUCLEOTIDE SEQUENCE</scope>
    <source>
        <strain evidence="1">JR1</strain>
    </source>
</reference>
<accession>A0A857MNH7</accession>
<dbReference type="RefSeq" id="WP_260764177.1">
    <property type="nucleotide sequence ID" value="NZ_CP045921.1"/>
</dbReference>
<protein>
    <submittedName>
        <fullName evidence="1">Uncharacterized protein</fullName>
    </submittedName>
</protein>
<evidence type="ECO:0000313" key="1">
    <source>
        <dbReference type="EMBL" id="QHN42691.1"/>
    </source>
</evidence>
<name>A0A857MNH7_9BACT</name>
<dbReference type="EMBL" id="CP045921">
    <property type="protein sequence ID" value="QHN42691.1"/>
    <property type="molecule type" value="Genomic_DNA"/>
</dbReference>
<dbReference type="AlphaFoldDB" id="A0A857MNH7"/>
<sequence>MKKLYIVLTLVVVFIVPYWLPLPLVSSGWHSQYEAGDTIEIDLAVWNTTPLNRTINGDQPTGVTLLVDNIPVAVTATDVSPNISRFTREAHTVTYTVSKAPSQNIGFDSATGMIQLPAGSHDISVHWLGSSSWPHRVTIVQL</sequence>
<evidence type="ECO:0000313" key="2">
    <source>
        <dbReference type="Proteomes" id="UP001059824"/>
    </source>
</evidence>
<proteinExistence type="predicted"/>
<organism evidence="1 2">
    <name type="scientific">Candidatus Mycosynbacter amalyticus</name>
    <dbReference type="NCBI Taxonomy" id="2665156"/>
    <lineage>
        <taxon>Bacteria</taxon>
        <taxon>Candidatus Saccharimonadota</taxon>
        <taxon>Candidatus Saccharimonadota incertae sedis</taxon>
        <taxon>Candidatus Mycosynbacter</taxon>
    </lineage>
</organism>